<evidence type="ECO:0000256" key="1">
    <source>
        <dbReference type="SAM" id="MobiDB-lite"/>
    </source>
</evidence>
<dbReference type="AlphaFoldDB" id="A0A812L470"/>
<dbReference type="EMBL" id="CAJNDS010000924">
    <property type="protein sequence ID" value="CAE7240928.1"/>
    <property type="molecule type" value="Genomic_DNA"/>
</dbReference>
<keyword evidence="2" id="KW-1133">Transmembrane helix</keyword>
<feature type="transmembrane region" description="Helical" evidence="2">
    <location>
        <begin position="390"/>
        <end position="412"/>
    </location>
</feature>
<organism evidence="3 4">
    <name type="scientific">Symbiodinium natans</name>
    <dbReference type="NCBI Taxonomy" id="878477"/>
    <lineage>
        <taxon>Eukaryota</taxon>
        <taxon>Sar</taxon>
        <taxon>Alveolata</taxon>
        <taxon>Dinophyceae</taxon>
        <taxon>Suessiales</taxon>
        <taxon>Symbiodiniaceae</taxon>
        <taxon>Symbiodinium</taxon>
    </lineage>
</organism>
<comment type="caution">
    <text evidence="3">The sequence shown here is derived from an EMBL/GenBank/DDBJ whole genome shotgun (WGS) entry which is preliminary data.</text>
</comment>
<keyword evidence="2" id="KW-0472">Membrane</keyword>
<evidence type="ECO:0000313" key="3">
    <source>
        <dbReference type="EMBL" id="CAE7240928.1"/>
    </source>
</evidence>
<proteinExistence type="predicted"/>
<feature type="region of interest" description="Disordered" evidence="1">
    <location>
        <begin position="97"/>
        <end position="116"/>
    </location>
</feature>
<reference evidence="3" key="1">
    <citation type="submission" date="2021-02" db="EMBL/GenBank/DDBJ databases">
        <authorList>
            <person name="Dougan E. K."/>
            <person name="Rhodes N."/>
            <person name="Thang M."/>
            <person name="Chan C."/>
        </authorList>
    </citation>
    <scope>NUCLEOTIDE SEQUENCE</scope>
</reference>
<accession>A0A812L470</accession>
<evidence type="ECO:0000313" key="4">
    <source>
        <dbReference type="Proteomes" id="UP000604046"/>
    </source>
</evidence>
<keyword evidence="4" id="KW-1185">Reference proteome</keyword>
<gene>
    <name evidence="3" type="ORF">SNAT2548_LOCUS10832</name>
</gene>
<keyword evidence="2" id="KW-0812">Transmembrane</keyword>
<protein>
    <submittedName>
        <fullName evidence="3">Uncharacterized protein</fullName>
    </submittedName>
</protein>
<evidence type="ECO:0000256" key="2">
    <source>
        <dbReference type="SAM" id="Phobius"/>
    </source>
</evidence>
<feature type="transmembrane region" description="Helical" evidence="2">
    <location>
        <begin position="424"/>
        <end position="444"/>
    </location>
</feature>
<dbReference type="Proteomes" id="UP000604046">
    <property type="component" value="Unassembled WGS sequence"/>
</dbReference>
<dbReference type="OrthoDB" id="447599at2759"/>
<sequence>MASFLIVEPCGLQGHLQSGRGPAVSQQTQTPGRRLCGPLPERCGLSTWLLGSLAAASLPRVRRPGVARAQGPCFESFCDNVVGTWKGWSSEWRPMKSETTGATAHGPLGPVGSDSEHETRVRPIMRNCAACSGVVQGCADWVRLDRDQRGFVFFDCGSWSAETEEGGFTAISALQSGIQRCVIACKVTVNGEVAEVQLARQHLSVRASGEIATPPSRKTRKWFASRYLGFWLGFWVRSFLVLVCCCVHDLEGERQPWGLRDHLKEMISSWHGHGMQCTSRSPRSFTSTRVSWKKASHDLMKSWRGALEYSFSNCFIAVKRSEDADDGFWLIAGDVDGSSAKVDAWYKLVVAKTVVRMQRNAGNFVRDCFRLPGVPTDGSGIFPRACDLPFLLMIFCLTICTGPFLFTTIARIPSADFGFRVRSFVVTSASSPGWAVLGNIASLLGL</sequence>
<name>A0A812L470_9DINO</name>